<evidence type="ECO:0000256" key="6">
    <source>
        <dbReference type="ARBA" id="ARBA00022989"/>
    </source>
</evidence>
<dbReference type="GO" id="GO:0005886">
    <property type="term" value="C:plasma membrane"/>
    <property type="evidence" value="ECO:0007669"/>
    <property type="project" value="UniProtKB-SubCell"/>
</dbReference>
<evidence type="ECO:0000256" key="4">
    <source>
        <dbReference type="ARBA" id="ARBA00022801"/>
    </source>
</evidence>
<dbReference type="GO" id="GO:0005576">
    <property type="term" value="C:extracellular region"/>
    <property type="evidence" value="ECO:0007669"/>
    <property type="project" value="TreeGrafter"/>
</dbReference>
<dbReference type="GO" id="GO:0008422">
    <property type="term" value="F:beta-glucosidase activity"/>
    <property type="evidence" value="ECO:0007669"/>
    <property type="project" value="TreeGrafter"/>
</dbReference>
<accession>A0A553JWE2</accession>
<dbReference type="GO" id="GO:0009251">
    <property type="term" value="P:glucan catabolic process"/>
    <property type="evidence" value="ECO:0007669"/>
    <property type="project" value="TreeGrafter"/>
</dbReference>
<evidence type="ECO:0000256" key="3">
    <source>
        <dbReference type="ARBA" id="ARBA00022692"/>
    </source>
</evidence>
<evidence type="ECO:0000256" key="8">
    <source>
        <dbReference type="ARBA" id="ARBA00023180"/>
    </source>
</evidence>
<dbReference type="AlphaFoldDB" id="A0A553JWE2"/>
<dbReference type="PROSITE" id="PS51318">
    <property type="entry name" value="TAT"/>
    <property type="match status" value="1"/>
</dbReference>
<evidence type="ECO:0000256" key="7">
    <source>
        <dbReference type="ARBA" id="ARBA00023136"/>
    </source>
</evidence>
<sequence length="876" mass="96040">METQPITRRSLLMGTGAVVATSVATSVLAGGMFPSEAAATPMTWVDVVGHFESKHEPWSVHLGNEYGAAVGEFTRDATRAAEGTQSGRLMGDFSAAGRYVALRKTLDRLAVTKVTFKVRTEGVSRVQVRLVSATQGQRNAQVNVTPGAPGWQSVEVTHWNNIAGMQDVIRLELQVWKDHMVLGAGSAIAWFDDVRVEHTVDPVVPSGLETTGLPLVLVGEPDLVPLVVRARYSDGALKDVTQHSTLSSGDESVLRINEFGYLTPVAPGATSITVDHLGATHEFPVEVRAPQELLPLRVEGGKLLEGDKRFGFTGFNYDLMMLRFPRTADWSGLDADIALMAHWGLRAVRVPINLGMVQPARGVFPDDEAWAGELTTRGMNSAWLAMLDHFVTQAGKHGIRLVLDWHRFPVDPYDYWSGGNNHDAGTGKPGTAFSYLAPSPTERGALDLSDPEHLATLLDSHRWMATHYKGNPSVMGIEIPHNEPHDAFMSVQSNWRRITEKCALTIKQADPDRLVFAMVGAYGHDVSTSVATWQLPNLVDGNAPHHYMPNAPLELRPDAQDRHSPWLARDIDDVFSHAIASLFAPYSTSPVPVYNGEGGSYGWDSFLPDMDQATAGDLMIEAALVQYYAAGAVGKMHWALWHNANDFVPFRESFDRHFRRYSPVYAAGPVDWSAATVALVQNPAAAPIANGHNFSVVPFVKLALDLNLGPFHLLTDDEIIDRLLTMVPTGLEQVDGLTAEFDYDAVVADRRNLDERVRAVLASDSFGLPILWVDDLEQLNKGQLADFLAGAGVPVDRRTSPDHQLVVGPEHLVVYRRSMQNPGRDKVHPRISREGSFRLVAENGDQVFSGTSAQLLSGGLRVQLDKWRSAIFRIES</sequence>
<keyword evidence="4 14" id="KW-0378">Hydrolase</keyword>
<dbReference type="RefSeq" id="WP_143939368.1">
    <property type="nucleotide sequence ID" value="NZ_VKKG01000007.1"/>
</dbReference>
<keyword evidence="6" id="KW-1133">Transmembrane helix</keyword>
<evidence type="ECO:0000256" key="5">
    <source>
        <dbReference type="ARBA" id="ARBA00022968"/>
    </source>
</evidence>
<dbReference type="PANTHER" id="PTHR31297">
    <property type="entry name" value="GLUCAN ENDO-1,6-BETA-GLUCOSIDASE B"/>
    <property type="match status" value="1"/>
</dbReference>
<comment type="function">
    <text evidence="11">Glucosidase involved in the degradation of cellulosic biomass. Active on lichenan.</text>
</comment>
<dbReference type="Pfam" id="PF00150">
    <property type="entry name" value="Cellulase"/>
    <property type="match status" value="1"/>
</dbReference>
<keyword evidence="7" id="KW-0472">Membrane</keyword>
<evidence type="ECO:0000256" key="12">
    <source>
        <dbReference type="ARBA" id="ARBA00041260"/>
    </source>
</evidence>
<comment type="subcellular location">
    <subcellularLocation>
        <location evidence="1">Cell membrane</location>
        <topology evidence="1">Single-pass type II membrane protein</topology>
    </subcellularLocation>
</comment>
<reference evidence="14 15" key="1">
    <citation type="submission" date="2019-07" db="EMBL/GenBank/DDBJ databases">
        <authorList>
            <person name="Zhou L.-Y."/>
        </authorList>
    </citation>
    <scope>NUCLEOTIDE SEQUENCE [LARGE SCALE GENOMIC DNA]</scope>
    <source>
        <strain evidence="14 15">YIM 101269</strain>
    </source>
</reference>
<keyword evidence="10" id="KW-0961">Cell wall biogenesis/degradation</keyword>
<dbReference type="GO" id="GO:0071555">
    <property type="term" value="P:cell wall organization"/>
    <property type="evidence" value="ECO:0007669"/>
    <property type="project" value="UniProtKB-KW"/>
</dbReference>
<keyword evidence="9" id="KW-0326">Glycosidase</keyword>
<dbReference type="PANTHER" id="PTHR31297:SF34">
    <property type="entry name" value="GLUCAN 1,3-BETA-GLUCOSIDASE 2"/>
    <property type="match status" value="1"/>
</dbReference>
<dbReference type="SUPFAM" id="SSF51445">
    <property type="entry name" value="(Trans)glycosidases"/>
    <property type="match status" value="1"/>
</dbReference>
<proteinExistence type="predicted"/>
<dbReference type="GO" id="GO:0009986">
    <property type="term" value="C:cell surface"/>
    <property type="evidence" value="ECO:0007669"/>
    <property type="project" value="TreeGrafter"/>
</dbReference>
<feature type="domain" description="Glycoside hydrolase family 5" evidence="13">
    <location>
        <begin position="330"/>
        <end position="641"/>
    </location>
</feature>
<keyword evidence="2" id="KW-1003">Cell membrane</keyword>
<dbReference type="Gene3D" id="2.60.40.1080">
    <property type="match status" value="1"/>
</dbReference>
<dbReference type="Proteomes" id="UP000317638">
    <property type="component" value="Unassembled WGS sequence"/>
</dbReference>
<evidence type="ECO:0000256" key="9">
    <source>
        <dbReference type="ARBA" id="ARBA00023295"/>
    </source>
</evidence>
<evidence type="ECO:0000256" key="1">
    <source>
        <dbReference type="ARBA" id="ARBA00004401"/>
    </source>
</evidence>
<dbReference type="InterPro" id="IPR001547">
    <property type="entry name" value="Glyco_hydro_5"/>
</dbReference>
<dbReference type="InterPro" id="IPR006311">
    <property type="entry name" value="TAT_signal"/>
</dbReference>
<dbReference type="Gene3D" id="2.60.120.260">
    <property type="entry name" value="Galactose-binding domain-like"/>
    <property type="match status" value="1"/>
</dbReference>
<keyword evidence="15" id="KW-1185">Reference proteome</keyword>
<evidence type="ECO:0000313" key="14">
    <source>
        <dbReference type="EMBL" id="TRY16754.1"/>
    </source>
</evidence>
<evidence type="ECO:0000313" key="15">
    <source>
        <dbReference type="Proteomes" id="UP000317638"/>
    </source>
</evidence>
<evidence type="ECO:0000256" key="10">
    <source>
        <dbReference type="ARBA" id="ARBA00023316"/>
    </source>
</evidence>
<keyword evidence="5" id="KW-0735">Signal-anchor</keyword>
<name>A0A553JWE2_9ACTN</name>
<keyword evidence="3" id="KW-0812">Transmembrane</keyword>
<dbReference type="InterPro" id="IPR017853">
    <property type="entry name" value="GH"/>
</dbReference>
<evidence type="ECO:0000259" key="13">
    <source>
        <dbReference type="Pfam" id="PF00150"/>
    </source>
</evidence>
<protein>
    <recommendedName>
        <fullName evidence="12">Exo-1,3-beta-glucanase D</fullName>
    </recommendedName>
</protein>
<dbReference type="Gene3D" id="3.20.20.80">
    <property type="entry name" value="Glycosidases"/>
    <property type="match status" value="1"/>
</dbReference>
<dbReference type="EMBL" id="VKKG01000007">
    <property type="protein sequence ID" value="TRY16754.1"/>
    <property type="molecule type" value="Genomic_DNA"/>
</dbReference>
<gene>
    <name evidence="14" type="ORF">FOJ82_15340</name>
</gene>
<evidence type="ECO:0000256" key="2">
    <source>
        <dbReference type="ARBA" id="ARBA00022475"/>
    </source>
</evidence>
<organism evidence="14 15">
    <name type="scientific">Tessaracoccus rhinocerotis</name>
    <dbReference type="NCBI Taxonomy" id="1689449"/>
    <lineage>
        <taxon>Bacteria</taxon>
        <taxon>Bacillati</taxon>
        <taxon>Actinomycetota</taxon>
        <taxon>Actinomycetes</taxon>
        <taxon>Propionibacteriales</taxon>
        <taxon>Propionibacteriaceae</taxon>
        <taxon>Tessaracoccus</taxon>
    </lineage>
</organism>
<dbReference type="InterPro" id="IPR050386">
    <property type="entry name" value="Glycosyl_hydrolase_5"/>
</dbReference>
<evidence type="ECO:0000256" key="11">
    <source>
        <dbReference type="ARBA" id="ARBA00037126"/>
    </source>
</evidence>
<comment type="caution">
    <text evidence="14">The sequence shown here is derived from an EMBL/GenBank/DDBJ whole genome shotgun (WGS) entry which is preliminary data.</text>
</comment>
<keyword evidence="8" id="KW-0325">Glycoprotein</keyword>
<dbReference type="OrthoDB" id="4902692at2"/>